<dbReference type="SUPFAM" id="SSF103473">
    <property type="entry name" value="MFS general substrate transporter"/>
    <property type="match status" value="1"/>
</dbReference>
<evidence type="ECO:0000256" key="4">
    <source>
        <dbReference type="ARBA" id="ARBA00022692"/>
    </source>
</evidence>
<dbReference type="Gene3D" id="1.20.1250.20">
    <property type="entry name" value="MFS general substrate transporter like domains"/>
    <property type="match status" value="1"/>
</dbReference>
<evidence type="ECO:0000256" key="8">
    <source>
        <dbReference type="SAM" id="Phobius"/>
    </source>
</evidence>
<organism evidence="9 10">
    <name type="scientific">Phytophthora lilii</name>
    <dbReference type="NCBI Taxonomy" id="2077276"/>
    <lineage>
        <taxon>Eukaryota</taxon>
        <taxon>Sar</taxon>
        <taxon>Stramenopiles</taxon>
        <taxon>Oomycota</taxon>
        <taxon>Peronosporomycetes</taxon>
        <taxon>Peronosporales</taxon>
        <taxon>Peronosporaceae</taxon>
        <taxon>Phytophthora</taxon>
    </lineage>
</organism>
<evidence type="ECO:0000256" key="2">
    <source>
        <dbReference type="ARBA" id="ARBA00007015"/>
    </source>
</evidence>
<evidence type="ECO:0000313" key="9">
    <source>
        <dbReference type="EMBL" id="GMF25096.1"/>
    </source>
</evidence>
<keyword evidence="3" id="KW-0813">Transport</keyword>
<dbReference type="AlphaFoldDB" id="A0A9W6X077"/>
<feature type="transmembrane region" description="Helical" evidence="8">
    <location>
        <begin position="327"/>
        <end position="349"/>
    </location>
</feature>
<feature type="transmembrane region" description="Helical" evidence="8">
    <location>
        <begin position="241"/>
        <end position="263"/>
    </location>
</feature>
<comment type="similarity">
    <text evidence="2">Belongs to the major facilitator superfamily. Folate-biopterin transporter (TC 2.A.71) family.</text>
</comment>
<dbReference type="Pfam" id="PF03092">
    <property type="entry name" value="BT1"/>
    <property type="match status" value="1"/>
</dbReference>
<evidence type="ECO:0000256" key="3">
    <source>
        <dbReference type="ARBA" id="ARBA00022448"/>
    </source>
</evidence>
<dbReference type="InterPro" id="IPR010530">
    <property type="entry name" value="B12D"/>
</dbReference>
<protein>
    <submittedName>
        <fullName evidence="9">Unnamed protein product</fullName>
    </submittedName>
</protein>
<reference evidence="9" key="1">
    <citation type="submission" date="2023-04" db="EMBL/GenBank/DDBJ databases">
        <title>Phytophthora lilii NBRC 32176.</title>
        <authorList>
            <person name="Ichikawa N."/>
            <person name="Sato H."/>
            <person name="Tonouchi N."/>
        </authorList>
    </citation>
    <scope>NUCLEOTIDE SEQUENCE</scope>
    <source>
        <strain evidence="9">NBRC 32176</strain>
    </source>
</reference>
<keyword evidence="4 8" id="KW-0812">Transmembrane</keyword>
<dbReference type="Proteomes" id="UP001165083">
    <property type="component" value="Unassembled WGS sequence"/>
</dbReference>
<dbReference type="InterPro" id="IPR039309">
    <property type="entry name" value="BT1"/>
</dbReference>
<keyword evidence="6 8" id="KW-0472">Membrane</keyword>
<comment type="subcellular location">
    <subcellularLocation>
        <location evidence="1">Membrane</location>
        <topology evidence="1">Multi-pass membrane protein</topology>
    </subcellularLocation>
</comment>
<evidence type="ECO:0000256" key="1">
    <source>
        <dbReference type="ARBA" id="ARBA00004141"/>
    </source>
</evidence>
<dbReference type="InterPro" id="IPR036259">
    <property type="entry name" value="MFS_trans_sf"/>
</dbReference>
<feature type="compositionally biased region" description="Basic and acidic residues" evidence="7">
    <location>
        <begin position="147"/>
        <end position="160"/>
    </location>
</feature>
<dbReference type="PANTHER" id="PTHR31585">
    <property type="entry name" value="FOLATE-BIOPTERIN TRANSPORTER 1, CHLOROPLASTIC"/>
    <property type="match status" value="1"/>
</dbReference>
<evidence type="ECO:0000256" key="5">
    <source>
        <dbReference type="ARBA" id="ARBA00022989"/>
    </source>
</evidence>
<keyword evidence="5 8" id="KW-1133">Transmembrane helix</keyword>
<feature type="region of interest" description="Disordered" evidence="7">
    <location>
        <begin position="112"/>
        <end position="190"/>
    </location>
</feature>
<name>A0A9W6X077_9STRA</name>
<feature type="transmembrane region" description="Helical" evidence="8">
    <location>
        <begin position="407"/>
        <end position="424"/>
    </location>
</feature>
<proteinExistence type="inferred from homology"/>
<comment type="caution">
    <text evidence="9">The sequence shown here is derived from an EMBL/GenBank/DDBJ whole genome shotgun (WGS) entry which is preliminary data.</text>
</comment>
<feature type="transmembrane region" description="Helical" evidence="8">
    <location>
        <begin position="24"/>
        <end position="46"/>
    </location>
</feature>
<feature type="transmembrane region" description="Helical" evidence="8">
    <location>
        <begin position="207"/>
        <end position="229"/>
    </location>
</feature>
<feature type="transmembrane region" description="Helical" evidence="8">
    <location>
        <begin position="270"/>
        <end position="290"/>
    </location>
</feature>
<gene>
    <name evidence="9" type="ORF">Plil01_001033200</name>
</gene>
<dbReference type="Pfam" id="PF06522">
    <property type="entry name" value="B12D"/>
    <property type="match status" value="1"/>
</dbReference>
<dbReference type="EMBL" id="BSXW01000541">
    <property type="protein sequence ID" value="GMF25096.1"/>
    <property type="molecule type" value="Genomic_DNA"/>
</dbReference>
<evidence type="ECO:0000256" key="6">
    <source>
        <dbReference type="ARBA" id="ARBA00023136"/>
    </source>
</evidence>
<accession>A0A9W6X077</accession>
<dbReference type="GO" id="GO:0016020">
    <property type="term" value="C:membrane"/>
    <property type="evidence" value="ECO:0007669"/>
    <property type="project" value="UniProtKB-SubCell"/>
</dbReference>
<evidence type="ECO:0000256" key="7">
    <source>
        <dbReference type="SAM" id="MobiDB-lite"/>
    </source>
</evidence>
<dbReference type="PANTHER" id="PTHR31585:SF5">
    <property type="entry name" value="RNA-BINDING S4 DOMAIN-CONTAINING PROTEIN"/>
    <property type="match status" value="1"/>
</dbReference>
<dbReference type="OrthoDB" id="153467at2759"/>
<sequence>MVVAKGTRAAKGLLNLWATDRGTFPVVFLVGIAMTAAIGNGARYLLNNPDVCLDKSKRNNFMHYNEDQGADWRARRFRFANIKKNAINQSRQFDPAFEKEENKNITRAQRTHPAHYPSGHSEVAMPPAEQRASSATATEDEEDLEHVDEHSSLRQDDDHSPPATLQTKTPAQKKLPADGGPGPNGALRQGSAPRVLSMESVGLISQYAAVGLVYGVLPSTITPFLTYYLNMEGTATTSARALISIPWSFKVFIGVLSDCVPLFGYRRRPYMVLGWSVTVLCLLAMAASPLEEPYFPDPQMRSVKPADYSVEMVQSLNKSAPSSGAKYIVLMMFASLGYLFADVAADAVVVEYAQREPEETRGRTQTAIYTVRTLFNVVAQAITGFGLSSPDYGGSFDFGISFPDTMLLLAVFCLPVIPMTWMFVREEVIKERPTFKKYIGDLWSAIQSRAFEQHFWQLRDGGHTHVDWQVWTALELAHNASGHHGECDRARRHVHHAGDMGCSAKAVVLAGCSDRRGRAGRCRVHHFDVCGRGAGGPRQRRSDLRPVDYGE</sequence>
<keyword evidence="10" id="KW-1185">Reference proteome</keyword>
<feature type="transmembrane region" description="Helical" evidence="8">
    <location>
        <begin position="369"/>
        <end position="387"/>
    </location>
</feature>
<evidence type="ECO:0000313" key="10">
    <source>
        <dbReference type="Proteomes" id="UP001165083"/>
    </source>
</evidence>